<keyword evidence="5" id="KW-1185">Reference proteome</keyword>
<dbReference type="InterPro" id="IPR002110">
    <property type="entry name" value="Ankyrin_rpt"/>
</dbReference>
<dbReference type="AlphaFoldDB" id="S5ZV45"/>
<feature type="repeat" description="ANK" evidence="3">
    <location>
        <begin position="79"/>
        <end position="111"/>
    </location>
</feature>
<gene>
    <name evidence="4" type="ORF">TPE_1609</name>
</gene>
<evidence type="ECO:0000256" key="2">
    <source>
        <dbReference type="ARBA" id="ARBA00023043"/>
    </source>
</evidence>
<dbReference type="PATRIC" id="fig|1291379.3.peg.1590"/>
<feature type="repeat" description="ANK" evidence="3">
    <location>
        <begin position="113"/>
        <end position="147"/>
    </location>
</feature>
<dbReference type="PROSITE" id="PS50297">
    <property type="entry name" value="ANK_REP_REGION"/>
    <property type="match status" value="1"/>
</dbReference>
<dbReference type="SUPFAM" id="SSF48403">
    <property type="entry name" value="Ankyrin repeat"/>
    <property type="match status" value="1"/>
</dbReference>
<dbReference type="HOGENOM" id="CLU_865842_0_0_12"/>
<dbReference type="PANTHER" id="PTHR24198:SF165">
    <property type="entry name" value="ANKYRIN REPEAT-CONTAINING PROTEIN-RELATED"/>
    <property type="match status" value="1"/>
</dbReference>
<dbReference type="PROSITE" id="PS51257">
    <property type="entry name" value="PROKAR_LIPOPROTEIN"/>
    <property type="match status" value="1"/>
</dbReference>
<dbReference type="EMBL" id="CP004120">
    <property type="protein sequence ID" value="AGT44095.1"/>
    <property type="molecule type" value="Genomic_DNA"/>
</dbReference>
<accession>S5ZV45</accession>
<evidence type="ECO:0000313" key="5">
    <source>
        <dbReference type="Proteomes" id="UP000015620"/>
    </source>
</evidence>
<reference evidence="4 5" key="1">
    <citation type="journal article" date="2013" name="PLoS ONE">
        <title>Genome-Wide Relatedness of Treponema pedis, from Gingiva and Necrotic Skin Lesions of Pigs, with the Human Oral Pathogen Treponema denticola.</title>
        <authorList>
            <person name="Svartstrom O."/>
            <person name="Mushtaq M."/>
            <person name="Pringle M."/>
            <person name="Segerman B."/>
        </authorList>
    </citation>
    <scope>NUCLEOTIDE SEQUENCE [LARGE SCALE GENOMIC DNA]</scope>
    <source>
        <strain evidence="4">T A4</strain>
    </source>
</reference>
<sequence length="321" mass="36696">MERDKIMKKRIISMSIIFIFFLQACSVIDDLYLVQNAIDNFKGTQGYEIAKAVMHENVPKIKEICMENSGAMYVEDNEYHYTVLHWAVGLKKFKSVKALLEAGMNPNVQSSVGGETPLFIATKNEDVDITFLKLLLDYGADPNIGTTAVILPDMIQADGRSTPVFSSFIDGQTPLMTLPTLYIPAKKANPAKAKFLIEKAHADINKKDINGSTAAIRALRFSDIDMAYYLIVECKATVTDPYYFPESVRGRERKKIPQYPVYALREWLYPLDSPEYKKKMDIVKEFEKQGVDYWNTSIPDSILTKIRDLYPDNWKEYSEKY</sequence>
<dbReference type="Pfam" id="PF13637">
    <property type="entry name" value="Ank_4"/>
    <property type="match status" value="1"/>
</dbReference>
<name>S5ZV45_9SPIR</name>
<organism evidence="4 5">
    <name type="scientific">Treponema pedis str. T A4</name>
    <dbReference type="NCBI Taxonomy" id="1291379"/>
    <lineage>
        <taxon>Bacteria</taxon>
        <taxon>Pseudomonadati</taxon>
        <taxon>Spirochaetota</taxon>
        <taxon>Spirochaetia</taxon>
        <taxon>Spirochaetales</taxon>
        <taxon>Treponemataceae</taxon>
        <taxon>Treponema</taxon>
    </lineage>
</organism>
<dbReference type="SMART" id="SM00248">
    <property type="entry name" value="ANK"/>
    <property type="match status" value="3"/>
</dbReference>
<evidence type="ECO:0000256" key="3">
    <source>
        <dbReference type="PROSITE-ProRule" id="PRU00023"/>
    </source>
</evidence>
<dbReference type="Gene3D" id="1.25.40.20">
    <property type="entry name" value="Ankyrin repeat-containing domain"/>
    <property type="match status" value="2"/>
</dbReference>
<proteinExistence type="predicted"/>
<evidence type="ECO:0000313" key="4">
    <source>
        <dbReference type="EMBL" id="AGT44095.1"/>
    </source>
</evidence>
<dbReference type="PANTHER" id="PTHR24198">
    <property type="entry name" value="ANKYRIN REPEAT AND PROTEIN KINASE DOMAIN-CONTAINING PROTEIN"/>
    <property type="match status" value="1"/>
</dbReference>
<dbReference type="PROSITE" id="PS50088">
    <property type="entry name" value="ANK_REPEAT"/>
    <property type="match status" value="2"/>
</dbReference>
<dbReference type="Pfam" id="PF12796">
    <property type="entry name" value="Ank_2"/>
    <property type="match status" value="1"/>
</dbReference>
<protein>
    <submittedName>
        <fullName evidence="4">Ankyrin</fullName>
    </submittedName>
</protein>
<dbReference type="KEGG" id="tped:TPE_1609"/>
<evidence type="ECO:0000256" key="1">
    <source>
        <dbReference type="ARBA" id="ARBA00022737"/>
    </source>
</evidence>
<dbReference type="Proteomes" id="UP000015620">
    <property type="component" value="Chromosome"/>
</dbReference>
<keyword evidence="2 3" id="KW-0040">ANK repeat</keyword>
<dbReference type="STRING" id="1291379.TPE_1609"/>
<dbReference type="OrthoDB" id="368967at2"/>
<keyword evidence="1" id="KW-0677">Repeat</keyword>
<dbReference type="InterPro" id="IPR036770">
    <property type="entry name" value="Ankyrin_rpt-contain_sf"/>
</dbReference>